<dbReference type="SUPFAM" id="SSF50729">
    <property type="entry name" value="PH domain-like"/>
    <property type="match status" value="1"/>
</dbReference>
<name>A0A401S1H3_CHIPU</name>
<dbReference type="InterPro" id="IPR011993">
    <property type="entry name" value="PH-like_dom_sf"/>
</dbReference>
<dbReference type="AlphaFoldDB" id="A0A401S1H3"/>
<feature type="compositionally biased region" description="Acidic residues" evidence="1">
    <location>
        <begin position="88"/>
        <end position="99"/>
    </location>
</feature>
<dbReference type="PANTHER" id="PTHR12844">
    <property type="entry name" value="CONNECTOR ENCHANCER OF KINASE SUPPRESSOR OF RAS"/>
    <property type="match status" value="1"/>
</dbReference>
<evidence type="ECO:0000256" key="1">
    <source>
        <dbReference type="SAM" id="MobiDB-lite"/>
    </source>
</evidence>
<evidence type="ECO:0000313" key="2">
    <source>
        <dbReference type="EMBL" id="GCC24253.1"/>
    </source>
</evidence>
<accession>A0A401S1H3</accession>
<dbReference type="PANTHER" id="PTHR12844:SF42">
    <property type="entry name" value="CONNECTOR ENHANCER OF KSR PROTEIN CNK"/>
    <property type="match status" value="1"/>
</dbReference>
<evidence type="ECO:0008006" key="4">
    <source>
        <dbReference type="Google" id="ProtNLM"/>
    </source>
</evidence>
<dbReference type="EMBL" id="BEZZ01000051">
    <property type="protein sequence ID" value="GCC24253.1"/>
    <property type="molecule type" value="Genomic_DNA"/>
</dbReference>
<dbReference type="STRING" id="137246.A0A401S1H3"/>
<feature type="compositionally biased region" description="Low complexity" evidence="1">
    <location>
        <begin position="124"/>
        <end position="149"/>
    </location>
</feature>
<dbReference type="OMA" id="VIHHEST"/>
<evidence type="ECO:0000313" key="3">
    <source>
        <dbReference type="Proteomes" id="UP000287033"/>
    </source>
</evidence>
<protein>
    <recommendedName>
        <fullName evidence="4">PH domain-containing protein</fullName>
    </recommendedName>
</protein>
<dbReference type="InterPro" id="IPR051566">
    <property type="entry name" value="CNKSR"/>
</dbReference>
<feature type="region of interest" description="Disordered" evidence="1">
    <location>
        <begin position="83"/>
        <end position="149"/>
    </location>
</feature>
<keyword evidence="3" id="KW-1185">Reference proteome</keyword>
<dbReference type="OrthoDB" id="74412at2759"/>
<proteinExistence type="predicted"/>
<organism evidence="2 3">
    <name type="scientific">Chiloscyllium punctatum</name>
    <name type="common">Brownbanded bambooshark</name>
    <name type="synonym">Hemiscyllium punctatum</name>
    <dbReference type="NCBI Taxonomy" id="137246"/>
    <lineage>
        <taxon>Eukaryota</taxon>
        <taxon>Metazoa</taxon>
        <taxon>Chordata</taxon>
        <taxon>Craniata</taxon>
        <taxon>Vertebrata</taxon>
        <taxon>Chondrichthyes</taxon>
        <taxon>Elasmobranchii</taxon>
        <taxon>Galeomorphii</taxon>
        <taxon>Galeoidea</taxon>
        <taxon>Orectolobiformes</taxon>
        <taxon>Hemiscylliidae</taxon>
        <taxon>Chiloscyllium</taxon>
    </lineage>
</organism>
<dbReference type="Gene3D" id="2.30.29.30">
    <property type="entry name" value="Pleckstrin-homology domain (PH domain)/Phosphotyrosine-binding domain (PTB)"/>
    <property type="match status" value="1"/>
</dbReference>
<comment type="caution">
    <text evidence="2">The sequence shown here is derived from an EMBL/GenBank/DDBJ whole genome shotgun (WGS) entry which is preliminary data.</text>
</comment>
<gene>
    <name evidence="2" type="ORF">chiPu_0002653</name>
</gene>
<reference evidence="2 3" key="1">
    <citation type="journal article" date="2018" name="Nat. Ecol. Evol.">
        <title>Shark genomes provide insights into elasmobranch evolution and the origin of vertebrates.</title>
        <authorList>
            <person name="Hara Y"/>
            <person name="Yamaguchi K"/>
            <person name="Onimaru K"/>
            <person name="Kadota M"/>
            <person name="Koyanagi M"/>
            <person name="Keeley SD"/>
            <person name="Tatsumi K"/>
            <person name="Tanaka K"/>
            <person name="Motone F"/>
            <person name="Kageyama Y"/>
            <person name="Nozu R"/>
            <person name="Adachi N"/>
            <person name="Nishimura O"/>
            <person name="Nakagawa R"/>
            <person name="Tanegashima C"/>
            <person name="Kiyatake I"/>
            <person name="Matsumoto R"/>
            <person name="Murakumo K"/>
            <person name="Nishida K"/>
            <person name="Terakita A"/>
            <person name="Kuratani S"/>
            <person name="Sato K"/>
            <person name="Hyodo S Kuraku.S."/>
        </authorList>
    </citation>
    <scope>NUCLEOTIDE SEQUENCE [LARGE SCALE GENOMIC DNA]</scope>
</reference>
<dbReference type="Proteomes" id="UP000287033">
    <property type="component" value="Unassembled WGS sequence"/>
</dbReference>
<sequence length="361" mass="40319">MGLELEPILLLPQAEKAEGFLSLPKFKIDQGTECKKKHAIKASHPQSKKFYFAAENAVEMNKWINKMGLAAIEYVLPASDPKNGDCWSESEQEDVDIPPEDSSLSNTSQLEEKQAPSIPSLIVSGETSSAYSSPESSRRSIASEASSSQYSDQGLASINSFSSDFGVQYFTSALQSCVGSSQQEIGEPAQSDQKRITAGSHENLTAETPQFTPTGENTRTAEHLTALTTSVREQPQNSDEMEQLYKSLEQASLSPIGKRRLSSRKDYRRSFIKRSNNPIVNERLHKFRTLNSTLKAKEADLAVINQLLESSHLTSENFRQWKEDYSLLMQDICKTYQPKIYPDNKNIALEDQPTSYIETDI</sequence>